<feature type="region of interest" description="Disordered" evidence="1">
    <location>
        <begin position="27"/>
        <end position="47"/>
    </location>
</feature>
<evidence type="ECO:0000313" key="2">
    <source>
        <dbReference type="EMBL" id="GMF64947.1"/>
    </source>
</evidence>
<evidence type="ECO:0000256" key="1">
    <source>
        <dbReference type="SAM" id="MobiDB-lite"/>
    </source>
</evidence>
<dbReference type="EMBL" id="BSXW01012436">
    <property type="protein sequence ID" value="GMF64947.1"/>
    <property type="molecule type" value="Genomic_DNA"/>
</dbReference>
<dbReference type="AlphaFoldDB" id="A0A9W6YH70"/>
<sequence>MTSSPEQGESGEVSRTYSFDKQLISLSEDLSPSSVETTGDAKTADTNTNISRLERRREQSRTRQLRYLQRKRQYENDLQSSVDTLQSDVRGMELQLQFLRTGEPCPCSCPTSSINSLPPSLTPTTTSSNFLQTARDLVHCFRFGFSTTASPPWIPCSSSCEEQIHFVQNAMHPDVLHGELRGQNSFLEQWRRYTAFFGSLELHPHNFALLPSANSHAVCRAQLTLSLQLVMASFQHVFPHLLQPQHSSLLGCLLNHQIRVPTTLQLQFDARGRVCRCDSALDFVAALRPLLNSYADVANVLQRAHISPCGHLGPGAGPLDLAFVLSPST</sequence>
<protein>
    <submittedName>
        <fullName evidence="2">Unnamed protein product</fullName>
    </submittedName>
</protein>
<feature type="compositionally biased region" description="Polar residues" evidence="1">
    <location>
        <begin position="27"/>
        <end position="37"/>
    </location>
</feature>
<proteinExistence type="predicted"/>
<dbReference type="Proteomes" id="UP001165083">
    <property type="component" value="Unassembled WGS sequence"/>
</dbReference>
<comment type="caution">
    <text evidence="2">The sequence shown here is derived from an EMBL/GenBank/DDBJ whole genome shotgun (WGS) entry which is preliminary data.</text>
</comment>
<name>A0A9W6YH70_9STRA</name>
<dbReference type="OrthoDB" id="122949at2759"/>
<keyword evidence="3" id="KW-1185">Reference proteome</keyword>
<dbReference type="CDD" id="cd14686">
    <property type="entry name" value="bZIP"/>
    <property type="match status" value="1"/>
</dbReference>
<evidence type="ECO:0000313" key="3">
    <source>
        <dbReference type="Proteomes" id="UP001165083"/>
    </source>
</evidence>
<accession>A0A9W6YH70</accession>
<gene>
    <name evidence="2" type="ORF">Plil01_001769000</name>
</gene>
<organism evidence="2 3">
    <name type="scientific">Phytophthora lilii</name>
    <dbReference type="NCBI Taxonomy" id="2077276"/>
    <lineage>
        <taxon>Eukaryota</taxon>
        <taxon>Sar</taxon>
        <taxon>Stramenopiles</taxon>
        <taxon>Oomycota</taxon>
        <taxon>Peronosporomycetes</taxon>
        <taxon>Peronosporales</taxon>
        <taxon>Peronosporaceae</taxon>
        <taxon>Phytophthora</taxon>
    </lineage>
</organism>
<reference evidence="2" key="1">
    <citation type="submission" date="2023-04" db="EMBL/GenBank/DDBJ databases">
        <title>Phytophthora lilii NBRC 32176.</title>
        <authorList>
            <person name="Ichikawa N."/>
            <person name="Sato H."/>
            <person name="Tonouchi N."/>
        </authorList>
    </citation>
    <scope>NUCLEOTIDE SEQUENCE</scope>
    <source>
        <strain evidence="2">NBRC 32176</strain>
    </source>
</reference>